<sequence>MIGQVAVRRFPALTVSTPRTEVRQLTAADAEAVDEIFADRQTQRWLPLADAVGQIEGRAWCTELARQRRDSGDGDHYGVLRREDQRVVGCLWTRRTDWGARLTEVSYAVAPHARGYGLAAEAVDALAIALILEHGFQRVELRVAPGNIASRRVAEKAGFSYEGLLRNAGFVRGARVDLELWSFVAADLRWPPTPAGPPRRRVDQEVCVGDPGDPDANLLIN</sequence>
<accession>A0ABU5JG90</accession>
<dbReference type="InterPro" id="IPR051908">
    <property type="entry name" value="Ribosomal_N-acetyltransferase"/>
</dbReference>
<name>A0ABU5JG90_9ACTN</name>
<gene>
    <name evidence="2" type="ORF">U2F25_19605</name>
</gene>
<keyword evidence="3" id="KW-1185">Reference proteome</keyword>
<comment type="caution">
    <text evidence="2">The sequence shown here is derived from an EMBL/GenBank/DDBJ whole genome shotgun (WGS) entry which is preliminary data.</text>
</comment>
<dbReference type="InterPro" id="IPR000182">
    <property type="entry name" value="GNAT_dom"/>
</dbReference>
<dbReference type="Proteomes" id="UP001290101">
    <property type="component" value="Unassembled WGS sequence"/>
</dbReference>
<dbReference type="PANTHER" id="PTHR43441:SF10">
    <property type="entry name" value="ACETYLTRANSFERASE"/>
    <property type="match status" value="1"/>
</dbReference>
<keyword evidence="2" id="KW-0808">Transferase</keyword>
<protein>
    <submittedName>
        <fullName evidence="2">GNAT family protein</fullName>
        <ecNumber evidence="2">2.-.-.-</ecNumber>
    </submittedName>
</protein>
<evidence type="ECO:0000313" key="2">
    <source>
        <dbReference type="EMBL" id="MDZ5491638.1"/>
    </source>
</evidence>
<evidence type="ECO:0000259" key="1">
    <source>
        <dbReference type="PROSITE" id="PS51186"/>
    </source>
</evidence>
<dbReference type="InterPro" id="IPR016181">
    <property type="entry name" value="Acyl_CoA_acyltransferase"/>
</dbReference>
<dbReference type="PANTHER" id="PTHR43441">
    <property type="entry name" value="RIBOSOMAL-PROTEIN-SERINE ACETYLTRANSFERASE"/>
    <property type="match status" value="1"/>
</dbReference>
<reference evidence="2 3" key="1">
    <citation type="submission" date="2023-12" db="EMBL/GenBank/DDBJ databases">
        <title>Micromonospora sp. nov., isolated from Atacama Desert.</title>
        <authorList>
            <person name="Carro L."/>
            <person name="Golinska P."/>
            <person name="Klenk H.-P."/>
            <person name="Goodfellow M."/>
        </authorList>
    </citation>
    <scope>NUCLEOTIDE SEQUENCE [LARGE SCALE GENOMIC DNA]</scope>
    <source>
        <strain evidence="2 3">4G53</strain>
    </source>
</reference>
<dbReference type="RefSeq" id="WP_322441537.1">
    <property type="nucleotide sequence ID" value="NZ_JAXOTQ010000024.1"/>
</dbReference>
<organism evidence="2 3">
    <name type="scientific">Micromonospora sicca</name>
    <dbReference type="NCBI Taxonomy" id="2202420"/>
    <lineage>
        <taxon>Bacteria</taxon>
        <taxon>Bacillati</taxon>
        <taxon>Actinomycetota</taxon>
        <taxon>Actinomycetes</taxon>
        <taxon>Micromonosporales</taxon>
        <taxon>Micromonosporaceae</taxon>
        <taxon>Micromonospora</taxon>
    </lineage>
</organism>
<dbReference type="Gene3D" id="3.40.630.30">
    <property type="match status" value="1"/>
</dbReference>
<dbReference type="GO" id="GO:0016740">
    <property type="term" value="F:transferase activity"/>
    <property type="evidence" value="ECO:0007669"/>
    <property type="project" value="UniProtKB-KW"/>
</dbReference>
<dbReference type="EC" id="2.-.-.-" evidence="2"/>
<dbReference type="EMBL" id="JAXOTQ010000024">
    <property type="protein sequence ID" value="MDZ5491638.1"/>
    <property type="molecule type" value="Genomic_DNA"/>
</dbReference>
<dbReference type="SUPFAM" id="SSF55729">
    <property type="entry name" value="Acyl-CoA N-acyltransferases (Nat)"/>
    <property type="match status" value="1"/>
</dbReference>
<dbReference type="PROSITE" id="PS51186">
    <property type="entry name" value="GNAT"/>
    <property type="match status" value="1"/>
</dbReference>
<dbReference type="CDD" id="cd04301">
    <property type="entry name" value="NAT_SF"/>
    <property type="match status" value="1"/>
</dbReference>
<evidence type="ECO:0000313" key="3">
    <source>
        <dbReference type="Proteomes" id="UP001290101"/>
    </source>
</evidence>
<feature type="domain" description="N-acetyltransferase" evidence="1">
    <location>
        <begin position="20"/>
        <end position="185"/>
    </location>
</feature>
<proteinExistence type="predicted"/>
<dbReference type="Pfam" id="PF13302">
    <property type="entry name" value="Acetyltransf_3"/>
    <property type="match status" value="1"/>
</dbReference>